<protein>
    <submittedName>
        <fullName evidence="4">Myosin_tail_1 domain-containing protein</fullName>
    </submittedName>
</protein>
<gene>
    <name evidence="2" type="ORF">OFLC_LOCUS12264</name>
</gene>
<evidence type="ECO:0000313" key="2">
    <source>
        <dbReference type="EMBL" id="VDO83379.1"/>
    </source>
</evidence>
<dbReference type="WBParaSite" id="OFLC_0001226701-mRNA-1">
    <property type="protein sequence ID" value="OFLC_0001226701-mRNA-1"/>
    <property type="gene ID" value="OFLC_0001226701"/>
</dbReference>
<reference evidence="4" key="1">
    <citation type="submission" date="2016-06" db="UniProtKB">
        <authorList>
            <consortium name="WormBaseParasite"/>
        </authorList>
    </citation>
    <scope>IDENTIFICATION</scope>
</reference>
<dbReference type="EMBL" id="UZAJ01018828">
    <property type="protein sequence ID" value="VDO83379.1"/>
    <property type="molecule type" value="Genomic_DNA"/>
</dbReference>
<keyword evidence="1" id="KW-0175">Coiled coil</keyword>
<proteinExistence type="predicted"/>
<dbReference type="AlphaFoldDB" id="A0A183HXQ4"/>
<evidence type="ECO:0000256" key="1">
    <source>
        <dbReference type="SAM" id="Coils"/>
    </source>
</evidence>
<keyword evidence="3" id="KW-1185">Reference proteome</keyword>
<feature type="coiled-coil region" evidence="1">
    <location>
        <begin position="9"/>
        <end position="71"/>
    </location>
</feature>
<organism evidence="4">
    <name type="scientific">Onchocerca flexuosa</name>
    <dbReference type="NCBI Taxonomy" id="387005"/>
    <lineage>
        <taxon>Eukaryota</taxon>
        <taxon>Metazoa</taxon>
        <taxon>Ecdysozoa</taxon>
        <taxon>Nematoda</taxon>
        <taxon>Chromadorea</taxon>
        <taxon>Rhabditida</taxon>
        <taxon>Spirurina</taxon>
        <taxon>Spiruromorpha</taxon>
        <taxon>Filarioidea</taxon>
        <taxon>Onchocercidae</taxon>
        <taxon>Onchocerca</taxon>
    </lineage>
</organism>
<dbReference type="STRING" id="387005.A0A183HXQ4"/>
<sequence>MEREKQLEIESAALKYQVLEKDCAGMRKEKDKMSNDILHLQLNLENVKDQLIEANAMCETLEEARVKIERDFRR</sequence>
<evidence type="ECO:0000313" key="3">
    <source>
        <dbReference type="Proteomes" id="UP000267606"/>
    </source>
</evidence>
<dbReference type="Proteomes" id="UP000267606">
    <property type="component" value="Unassembled WGS sequence"/>
</dbReference>
<evidence type="ECO:0000313" key="4">
    <source>
        <dbReference type="WBParaSite" id="OFLC_0001226701-mRNA-1"/>
    </source>
</evidence>
<reference evidence="2 3" key="2">
    <citation type="submission" date="2018-11" db="EMBL/GenBank/DDBJ databases">
        <authorList>
            <consortium name="Pathogen Informatics"/>
        </authorList>
    </citation>
    <scope>NUCLEOTIDE SEQUENCE [LARGE SCALE GENOMIC DNA]</scope>
</reference>
<accession>A0A183HXQ4</accession>
<name>A0A183HXQ4_9BILA</name>